<dbReference type="InterPro" id="IPR036980">
    <property type="entry name" value="RNase_P/MRP_Rpp29_sf"/>
</dbReference>
<keyword evidence="3" id="KW-0539">Nucleus</keyword>
<reference evidence="5 6" key="1">
    <citation type="submission" date="2024-09" db="EMBL/GenBank/DDBJ databases">
        <title>Rethinking Asexuality: The Enigmatic Case of Functional Sexual Genes in Lepraria (Stereocaulaceae).</title>
        <authorList>
            <person name="Doellman M."/>
            <person name="Sun Y."/>
            <person name="Barcenas-Pena A."/>
            <person name="Lumbsch H.T."/>
            <person name="Grewe F."/>
        </authorList>
    </citation>
    <scope>NUCLEOTIDE SEQUENCE [LARGE SCALE GENOMIC DNA]</scope>
    <source>
        <strain evidence="5 6">Mercado 3170</strain>
    </source>
</reference>
<dbReference type="Pfam" id="PF01868">
    <property type="entry name" value="RNase_P-MRP_p29"/>
    <property type="match status" value="1"/>
</dbReference>
<evidence type="ECO:0000256" key="3">
    <source>
        <dbReference type="PIRNR" id="PIRNR027081"/>
    </source>
</evidence>
<dbReference type="SUPFAM" id="SSF101744">
    <property type="entry name" value="Rof/RNase P subunit-like"/>
    <property type="match status" value="1"/>
</dbReference>
<organism evidence="5 6">
    <name type="scientific">Stereocaulon virgatum</name>
    <dbReference type="NCBI Taxonomy" id="373712"/>
    <lineage>
        <taxon>Eukaryota</taxon>
        <taxon>Fungi</taxon>
        <taxon>Dikarya</taxon>
        <taxon>Ascomycota</taxon>
        <taxon>Pezizomycotina</taxon>
        <taxon>Lecanoromycetes</taxon>
        <taxon>OSLEUM clade</taxon>
        <taxon>Lecanoromycetidae</taxon>
        <taxon>Lecanorales</taxon>
        <taxon>Lecanorineae</taxon>
        <taxon>Stereocaulaceae</taxon>
        <taxon>Stereocaulon</taxon>
    </lineage>
</organism>
<comment type="caution">
    <text evidence="5">The sequence shown here is derived from an EMBL/GenBank/DDBJ whole genome shotgun (WGS) entry which is preliminary data.</text>
</comment>
<feature type="region of interest" description="Disordered" evidence="4">
    <location>
        <begin position="187"/>
        <end position="214"/>
    </location>
</feature>
<keyword evidence="3" id="KW-0819">tRNA processing</keyword>
<comment type="subcellular location">
    <subcellularLocation>
        <location evidence="1">Nucleus</location>
    </subcellularLocation>
</comment>
<name>A0ABR4A4A6_9LECA</name>
<dbReference type="PANTHER" id="PTHR13348">
    <property type="entry name" value="RIBONUCLEASE P SUBUNIT P29"/>
    <property type="match status" value="1"/>
</dbReference>
<dbReference type="Proteomes" id="UP001590950">
    <property type="component" value="Unassembled WGS sequence"/>
</dbReference>
<proteinExistence type="inferred from homology"/>
<evidence type="ECO:0000256" key="1">
    <source>
        <dbReference type="ARBA" id="ARBA00004123"/>
    </source>
</evidence>
<dbReference type="EMBL" id="JBEFKJ010000023">
    <property type="protein sequence ID" value="KAL2039903.1"/>
    <property type="molecule type" value="Genomic_DNA"/>
</dbReference>
<keyword evidence="6" id="KW-1185">Reference proteome</keyword>
<dbReference type="InterPro" id="IPR023534">
    <property type="entry name" value="Rof/RNase_P-like"/>
</dbReference>
<accession>A0ABR4A4A6</accession>
<sequence length="245" mass="27888">MASSKHIAQALLEQAHPPAAAATIFTDKVLRKPLHLRPTSPDPSSQDARARRRLHRLRKEEKSQRRRKPKPLSAKEKRVTGIYDIPDYQKKYEIYVPLHRMWLGYIWEILGMKEGGKAHVTAQSIGAKLASADYHGAEVTIVRSRCVSMVSLAGIVVRDTKFTFQIITKQNELKTIPKKHTVLRFDIPQPGSKLGESDNSTEQTDKEDESPPRDFIFELHGSQFEHKATDRATKKFKQSKSLIDL</sequence>
<protein>
    <recommendedName>
        <fullName evidence="3">Ribonuclease P protein subunit</fullName>
    </recommendedName>
</protein>
<dbReference type="PIRSF" id="PIRSF027081">
    <property type="entry name" value="RNase_P/MRP_p29_subunit"/>
    <property type="match status" value="1"/>
</dbReference>
<gene>
    <name evidence="5" type="ORF">N7G274_007306</name>
</gene>
<evidence type="ECO:0000313" key="5">
    <source>
        <dbReference type="EMBL" id="KAL2039903.1"/>
    </source>
</evidence>
<dbReference type="InterPro" id="IPR002730">
    <property type="entry name" value="Rpp29/RNP1"/>
</dbReference>
<evidence type="ECO:0000256" key="2">
    <source>
        <dbReference type="ARBA" id="ARBA00006181"/>
    </source>
</evidence>
<evidence type="ECO:0000256" key="4">
    <source>
        <dbReference type="SAM" id="MobiDB-lite"/>
    </source>
</evidence>
<dbReference type="PANTHER" id="PTHR13348:SF0">
    <property type="entry name" value="RIBONUCLEASE P PROTEIN SUBUNIT P29"/>
    <property type="match status" value="1"/>
</dbReference>
<evidence type="ECO:0000313" key="6">
    <source>
        <dbReference type="Proteomes" id="UP001590950"/>
    </source>
</evidence>
<comment type="similarity">
    <text evidence="2">Belongs to the eukaryotic/archaeal RNase P protein component 1 family.</text>
</comment>
<dbReference type="InterPro" id="IPR016848">
    <property type="entry name" value="RNase_P/MRP_Rpp29-subunit"/>
</dbReference>
<dbReference type="SMART" id="SM00538">
    <property type="entry name" value="POP4"/>
    <property type="match status" value="1"/>
</dbReference>
<dbReference type="Gene3D" id="2.30.30.210">
    <property type="entry name" value="Ribonuclease P/MRP, subunit p29"/>
    <property type="match status" value="1"/>
</dbReference>